<feature type="compositionally biased region" description="Basic and acidic residues" evidence="1">
    <location>
        <begin position="8"/>
        <end position="22"/>
    </location>
</feature>
<feature type="region of interest" description="Disordered" evidence="1">
    <location>
        <begin position="1"/>
        <end position="22"/>
    </location>
</feature>
<name>A0A089YLB9_9PSED</name>
<dbReference type="EMBL" id="CP009533">
    <property type="protein sequence ID" value="AIS16364.1"/>
    <property type="molecule type" value="Genomic_DNA"/>
</dbReference>
<dbReference type="KEGG" id="prh:LT40_02680"/>
<feature type="region of interest" description="Disordered" evidence="1">
    <location>
        <begin position="124"/>
        <end position="168"/>
    </location>
</feature>
<evidence type="ECO:0000313" key="3">
    <source>
        <dbReference type="Proteomes" id="UP000029499"/>
    </source>
</evidence>
<dbReference type="STRING" id="216142.LT40_02680"/>
<dbReference type="Pfam" id="PF12277">
    <property type="entry name" value="DUF3618"/>
    <property type="match status" value="1"/>
</dbReference>
<feature type="region of interest" description="Disordered" evidence="1">
    <location>
        <begin position="240"/>
        <end position="291"/>
    </location>
</feature>
<dbReference type="RefSeq" id="WP_043186153.1">
    <property type="nucleotide sequence ID" value="NZ_CP009533.1"/>
</dbReference>
<feature type="compositionally biased region" description="Basic and acidic residues" evidence="1">
    <location>
        <begin position="130"/>
        <end position="151"/>
    </location>
</feature>
<dbReference type="AlphaFoldDB" id="A0A089YLB9"/>
<dbReference type="Gene3D" id="1.20.120.20">
    <property type="entry name" value="Apolipoprotein"/>
    <property type="match status" value="1"/>
</dbReference>
<dbReference type="InterPro" id="IPR022062">
    <property type="entry name" value="DUF3618"/>
</dbReference>
<sequence>MSSSFDTDLEKSPEALEREIDAKRASISNLVDSLESRFTPGQLFDQAMSYTKGNGGEFFQNLGTTLKNNPVPTVLTGVGLAWLAMNQNKPFQPGPASTGPGLGDKVNQAVDKVSHALSSAGVHLHGAADTARDHGQTLRSKASDLSHRAGDSFDATSSQLTDKAHDVSQRVQAQASEVKDQLEHLLKEQPLVLAAIGIALGAALGAALPSTRKENELMGQARDDLADSLKAKGQQAYAAAKDTVKQATDTVPASPADSTSSASERSIGEHPVTPTSASEGTDLSSGLGIEP</sequence>
<evidence type="ECO:0000256" key="1">
    <source>
        <dbReference type="SAM" id="MobiDB-lite"/>
    </source>
</evidence>
<reference evidence="2 3" key="1">
    <citation type="journal article" date="2015" name="J. Biotechnol.">
        <title>Complete genome sequence of Pseudomonas rhizosphaerae IH5T (=DSM 16299T), a phosphate-solubilizing rhizobacterium for bacterial biofertilizer.</title>
        <authorList>
            <person name="Kwak Y."/>
            <person name="Jung B.K."/>
            <person name="Shin J.H."/>
        </authorList>
    </citation>
    <scope>NUCLEOTIDE SEQUENCE [LARGE SCALE GENOMIC DNA]</scope>
    <source>
        <strain evidence="2">DSM 16299</strain>
    </source>
</reference>
<proteinExistence type="predicted"/>
<keyword evidence="3" id="KW-1185">Reference proteome</keyword>
<dbReference type="eggNOG" id="ENOG5032S24">
    <property type="taxonomic scope" value="Bacteria"/>
</dbReference>
<organism evidence="2 3">
    <name type="scientific">Pseudomonas rhizosphaerae</name>
    <dbReference type="NCBI Taxonomy" id="216142"/>
    <lineage>
        <taxon>Bacteria</taxon>
        <taxon>Pseudomonadati</taxon>
        <taxon>Pseudomonadota</taxon>
        <taxon>Gammaproteobacteria</taxon>
        <taxon>Pseudomonadales</taxon>
        <taxon>Pseudomonadaceae</taxon>
        <taxon>Pseudomonas</taxon>
    </lineage>
</organism>
<dbReference type="HOGENOM" id="CLU_072062_1_0_6"/>
<accession>A0A089YLB9</accession>
<feature type="compositionally biased region" description="Polar residues" evidence="1">
    <location>
        <begin position="273"/>
        <end position="284"/>
    </location>
</feature>
<evidence type="ECO:0008006" key="4">
    <source>
        <dbReference type="Google" id="ProtNLM"/>
    </source>
</evidence>
<gene>
    <name evidence="2" type="ORF">LT40_02680</name>
</gene>
<dbReference type="OrthoDB" id="6065071at2"/>
<feature type="compositionally biased region" description="Low complexity" evidence="1">
    <location>
        <begin position="253"/>
        <end position="265"/>
    </location>
</feature>
<protein>
    <recommendedName>
        <fullName evidence="4">DUF3618 domain-containing protein</fullName>
    </recommendedName>
</protein>
<evidence type="ECO:0000313" key="2">
    <source>
        <dbReference type="EMBL" id="AIS16364.1"/>
    </source>
</evidence>
<dbReference type="Proteomes" id="UP000029499">
    <property type="component" value="Chromosome"/>
</dbReference>